<evidence type="ECO:0000313" key="1">
    <source>
        <dbReference type="EMBL" id="QHU05318.1"/>
    </source>
</evidence>
<proteinExistence type="predicted"/>
<sequence length="60" mass="6769">MTYLVFGIFLILLGMYVMPRSLKMVTTYTGYALTAYGLYYMMTRGTSPTLTIRSPRGVSV</sequence>
<organism evidence="1">
    <name type="scientific">viral metagenome</name>
    <dbReference type="NCBI Taxonomy" id="1070528"/>
    <lineage>
        <taxon>unclassified sequences</taxon>
        <taxon>metagenomes</taxon>
        <taxon>organismal metagenomes</taxon>
    </lineage>
</organism>
<dbReference type="EMBL" id="MN740411">
    <property type="protein sequence ID" value="QHU05318.1"/>
    <property type="molecule type" value="Genomic_DNA"/>
</dbReference>
<reference evidence="1" key="1">
    <citation type="journal article" date="2020" name="Nature">
        <title>Giant virus diversity and host interactions through global metagenomics.</title>
        <authorList>
            <person name="Schulz F."/>
            <person name="Roux S."/>
            <person name="Paez-Espino D."/>
            <person name="Jungbluth S."/>
            <person name="Walsh D.A."/>
            <person name="Denef V.J."/>
            <person name="McMahon K.D."/>
            <person name="Konstantinidis K.T."/>
            <person name="Eloe-Fadrosh E.A."/>
            <person name="Kyrpides N.C."/>
            <person name="Woyke T."/>
        </authorList>
    </citation>
    <scope>NUCLEOTIDE SEQUENCE</scope>
    <source>
        <strain evidence="1">GVMAG-M-3300027734-16</strain>
    </source>
</reference>
<dbReference type="AlphaFoldDB" id="A0A6C0JN67"/>
<accession>A0A6C0JN67</accession>
<protein>
    <submittedName>
        <fullName evidence="1">Uncharacterized protein</fullName>
    </submittedName>
</protein>
<name>A0A6C0JN67_9ZZZZ</name>